<accession>M5FVR0</accession>
<dbReference type="AlphaFoldDB" id="M5FVR0"/>
<reference evidence="1 2" key="1">
    <citation type="journal article" date="2012" name="Science">
        <title>The Paleozoic origin of enzymatic lignin decomposition reconstructed from 31 fungal genomes.</title>
        <authorList>
            <person name="Floudas D."/>
            <person name="Binder M."/>
            <person name="Riley R."/>
            <person name="Barry K."/>
            <person name="Blanchette R.A."/>
            <person name="Henrissat B."/>
            <person name="Martinez A.T."/>
            <person name="Otillar R."/>
            <person name="Spatafora J.W."/>
            <person name="Yadav J.S."/>
            <person name="Aerts A."/>
            <person name="Benoit I."/>
            <person name="Boyd A."/>
            <person name="Carlson A."/>
            <person name="Copeland A."/>
            <person name="Coutinho P.M."/>
            <person name="de Vries R.P."/>
            <person name="Ferreira P."/>
            <person name="Findley K."/>
            <person name="Foster B."/>
            <person name="Gaskell J."/>
            <person name="Glotzer D."/>
            <person name="Gorecki P."/>
            <person name="Heitman J."/>
            <person name="Hesse C."/>
            <person name="Hori C."/>
            <person name="Igarashi K."/>
            <person name="Jurgens J.A."/>
            <person name="Kallen N."/>
            <person name="Kersten P."/>
            <person name="Kohler A."/>
            <person name="Kuees U."/>
            <person name="Kumar T.K.A."/>
            <person name="Kuo A."/>
            <person name="LaButti K."/>
            <person name="Larrondo L.F."/>
            <person name="Lindquist E."/>
            <person name="Ling A."/>
            <person name="Lombard V."/>
            <person name="Lucas S."/>
            <person name="Lundell T."/>
            <person name="Martin R."/>
            <person name="McLaughlin D.J."/>
            <person name="Morgenstern I."/>
            <person name="Morin E."/>
            <person name="Murat C."/>
            <person name="Nagy L.G."/>
            <person name="Nolan M."/>
            <person name="Ohm R.A."/>
            <person name="Patyshakuliyeva A."/>
            <person name="Rokas A."/>
            <person name="Ruiz-Duenas F.J."/>
            <person name="Sabat G."/>
            <person name="Salamov A."/>
            <person name="Samejima M."/>
            <person name="Schmutz J."/>
            <person name="Slot J.C."/>
            <person name="St John F."/>
            <person name="Stenlid J."/>
            <person name="Sun H."/>
            <person name="Sun S."/>
            <person name="Syed K."/>
            <person name="Tsang A."/>
            <person name="Wiebenga A."/>
            <person name="Young D."/>
            <person name="Pisabarro A."/>
            <person name="Eastwood D.C."/>
            <person name="Martin F."/>
            <person name="Cullen D."/>
            <person name="Grigoriev I.V."/>
            <person name="Hibbett D.S."/>
        </authorList>
    </citation>
    <scope>NUCLEOTIDE SEQUENCE [LARGE SCALE GENOMIC DNA]</scope>
    <source>
        <strain evidence="1 2">DJM-731 SS1</strain>
    </source>
</reference>
<name>M5FVR0_DACPD</name>
<dbReference type="HOGENOM" id="CLU_3068628_0_0_1"/>
<proteinExistence type="predicted"/>
<sequence length="53" mass="5888">MLYTHTSTELRTQYACTPNKNSSAVAKEDIEDTMMRGSATSLSCHLVGYWLSS</sequence>
<evidence type="ECO:0000313" key="1">
    <source>
        <dbReference type="EMBL" id="EJU00434.1"/>
    </source>
</evidence>
<keyword evidence="2" id="KW-1185">Reference proteome</keyword>
<dbReference type="Proteomes" id="UP000030653">
    <property type="component" value="Unassembled WGS sequence"/>
</dbReference>
<dbReference type="RefSeq" id="XP_040627331.1">
    <property type="nucleotide sequence ID" value="XM_040773201.1"/>
</dbReference>
<dbReference type="EMBL" id="JH795867">
    <property type="protein sequence ID" value="EJU00434.1"/>
    <property type="molecule type" value="Genomic_DNA"/>
</dbReference>
<gene>
    <name evidence="1" type="ORF">DACRYDRAFT_23324</name>
</gene>
<evidence type="ECO:0000313" key="2">
    <source>
        <dbReference type="Proteomes" id="UP000030653"/>
    </source>
</evidence>
<organism evidence="1 2">
    <name type="scientific">Dacryopinax primogenitus (strain DJM 731)</name>
    <name type="common">Brown rot fungus</name>
    <dbReference type="NCBI Taxonomy" id="1858805"/>
    <lineage>
        <taxon>Eukaryota</taxon>
        <taxon>Fungi</taxon>
        <taxon>Dikarya</taxon>
        <taxon>Basidiomycota</taxon>
        <taxon>Agaricomycotina</taxon>
        <taxon>Dacrymycetes</taxon>
        <taxon>Dacrymycetales</taxon>
        <taxon>Dacrymycetaceae</taxon>
        <taxon>Dacryopinax</taxon>
    </lineage>
</organism>
<dbReference type="GeneID" id="63688263"/>
<protein>
    <submittedName>
        <fullName evidence="1">Uncharacterized protein</fullName>
    </submittedName>
</protein>